<keyword evidence="2" id="KW-1185">Reference proteome</keyword>
<dbReference type="Gramene" id="PHT72665">
    <property type="protein sequence ID" value="PHT72665"/>
    <property type="gene ID" value="T459_23450"/>
</dbReference>
<comment type="caution">
    <text evidence="1">The sequence shown here is derived from an EMBL/GenBank/DDBJ whole genome shotgun (WGS) entry which is preliminary data.</text>
</comment>
<dbReference type="Proteomes" id="UP000222542">
    <property type="component" value="Unassembled WGS sequence"/>
</dbReference>
<dbReference type="PANTHER" id="PTHR46238:SF8">
    <property type="entry name" value="ENDONUCLEASE_EXONUCLEASE_PHOSPHATASE DOMAIN-CONTAINING PROTEIN"/>
    <property type="match status" value="1"/>
</dbReference>
<name>A0A2G2YSM4_CAPAN</name>
<reference evidence="1 2" key="1">
    <citation type="journal article" date="2014" name="Nat. Genet.">
        <title>Genome sequence of the hot pepper provides insights into the evolution of pungency in Capsicum species.</title>
        <authorList>
            <person name="Kim S."/>
            <person name="Park M."/>
            <person name="Yeom S.I."/>
            <person name="Kim Y.M."/>
            <person name="Lee J.M."/>
            <person name="Lee H.A."/>
            <person name="Seo E."/>
            <person name="Choi J."/>
            <person name="Cheong K."/>
            <person name="Kim K.T."/>
            <person name="Jung K."/>
            <person name="Lee G.W."/>
            <person name="Oh S.K."/>
            <person name="Bae C."/>
            <person name="Kim S.B."/>
            <person name="Lee H.Y."/>
            <person name="Kim S.Y."/>
            <person name="Kim M.S."/>
            <person name="Kang B.C."/>
            <person name="Jo Y.D."/>
            <person name="Yang H.B."/>
            <person name="Jeong H.J."/>
            <person name="Kang W.H."/>
            <person name="Kwon J.K."/>
            <person name="Shin C."/>
            <person name="Lim J.Y."/>
            <person name="Park J.H."/>
            <person name="Huh J.H."/>
            <person name="Kim J.S."/>
            <person name="Kim B.D."/>
            <person name="Cohen O."/>
            <person name="Paran I."/>
            <person name="Suh M.C."/>
            <person name="Lee S.B."/>
            <person name="Kim Y.K."/>
            <person name="Shin Y."/>
            <person name="Noh S.J."/>
            <person name="Park J."/>
            <person name="Seo Y.S."/>
            <person name="Kwon S.Y."/>
            <person name="Kim H.A."/>
            <person name="Park J.M."/>
            <person name="Kim H.J."/>
            <person name="Choi S.B."/>
            <person name="Bosland P.W."/>
            <person name="Reeves G."/>
            <person name="Jo S.H."/>
            <person name="Lee B.W."/>
            <person name="Cho H.T."/>
            <person name="Choi H.S."/>
            <person name="Lee M.S."/>
            <person name="Yu Y."/>
            <person name="Do Choi Y."/>
            <person name="Park B.S."/>
            <person name="van Deynze A."/>
            <person name="Ashrafi H."/>
            <person name="Hill T."/>
            <person name="Kim W.T."/>
            <person name="Pai H.S."/>
            <person name="Ahn H.K."/>
            <person name="Yeam I."/>
            <person name="Giovannoni J.J."/>
            <person name="Rose J.K."/>
            <person name="Sorensen I."/>
            <person name="Lee S.J."/>
            <person name="Kim R.W."/>
            <person name="Choi I.Y."/>
            <person name="Choi B.S."/>
            <person name="Lim J.S."/>
            <person name="Lee Y.H."/>
            <person name="Choi D."/>
        </authorList>
    </citation>
    <scope>NUCLEOTIDE SEQUENCE [LARGE SCALE GENOMIC DNA]</scope>
    <source>
        <strain evidence="2">cv. CM334</strain>
    </source>
</reference>
<accession>A0A2G2YSM4</accession>
<evidence type="ECO:0000313" key="2">
    <source>
        <dbReference type="Proteomes" id="UP000222542"/>
    </source>
</evidence>
<dbReference type="EMBL" id="AYRZ02000009">
    <property type="protein sequence ID" value="PHT72665.1"/>
    <property type="molecule type" value="Genomic_DNA"/>
</dbReference>
<protein>
    <submittedName>
        <fullName evidence="1">Uncharacterized protein</fullName>
    </submittedName>
</protein>
<sequence>MREVRLRWFGHVMRRGSDAPVRRCETLAMDGFRQGRVFMYRVTSSIKTHLDTALHGVMSRNISLESKCYSIMELIQGLNKSCDRRGFDIANSKGVDEIQKQNVPILEDKVKFEIGSQICAKFQSGEIDLSTPPESIDDLFSRKIKRYEVSDGDYCPSFALITPTPPNIFYHISIKDEFCTVEDMKNS</sequence>
<dbReference type="PANTHER" id="PTHR46238">
    <property type="entry name" value="REVERSE TRANSCRIPTASE DOMAIN-CONTAINING PROTEIN"/>
    <property type="match status" value="1"/>
</dbReference>
<proteinExistence type="predicted"/>
<evidence type="ECO:0000313" key="1">
    <source>
        <dbReference type="EMBL" id="PHT72665.1"/>
    </source>
</evidence>
<dbReference type="AlphaFoldDB" id="A0A2G2YSM4"/>
<reference evidence="1 2" key="2">
    <citation type="journal article" date="2017" name="Genome Biol.">
        <title>New reference genome sequences of hot pepper reveal the massive evolution of plant disease-resistance genes by retroduplication.</title>
        <authorList>
            <person name="Kim S."/>
            <person name="Park J."/>
            <person name="Yeom S.I."/>
            <person name="Kim Y.M."/>
            <person name="Seo E."/>
            <person name="Kim K.T."/>
            <person name="Kim M.S."/>
            <person name="Lee J.M."/>
            <person name="Cheong K."/>
            <person name="Shin H.S."/>
            <person name="Kim S.B."/>
            <person name="Han K."/>
            <person name="Lee J."/>
            <person name="Park M."/>
            <person name="Lee H.A."/>
            <person name="Lee H.Y."/>
            <person name="Lee Y."/>
            <person name="Oh S."/>
            <person name="Lee J.H."/>
            <person name="Choi E."/>
            <person name="Choi E."/>
            <person name="Lee S.E."/>
            <person name="Jeon J."/>
            <person name="Kim H."/>
            <person name="Choi G."/>
            <person name="Song H."/>
            <person name="Lee J."/>
            <person name="Lee S.C."/>
            <person name="Kwon J.K."/>
            <person name="Lee H.Y."/>
            <person name="Koo N."/>
            <person name="Hong Y."/>
            <person name="Kim R.W."/>
            <person name="Kang W.H."/>
            <person name="Huh J.H."/>
            <person name="Kang B.C."/>
            <person name="Yang T.J."/>
            <person name="Lee Y.H."/>
            <person name="Bennetzen J.L."/>
            <person name="Choi D."/>
        </authorList>
    </citation>
    <scope>NUCLEOTIDE SEQUENCE [LARGE SCALE GENOMIC DNA]</scope>
    <source>
        <strain evidence="2">cv. CM334</strain>
    </source>
</reference>
<gene>
    <name evidence="1" type="ORF">T459_23450</name>
</gene>
<organism evidence="1 2">
    <name type="scientific">Capsicum annuum</name>
    <name type="common">Capsicum pepper</name>
    <dbReference type="NCBI Taxonomy" id="4072"/>
    <lineage>
        <taxon>Eukaryota</taxon>
        <taxon>Viridiplantae</taxon>
        <taxon>Streptophyta</taxon>
        <taxon>Embryophyta</taxon>
        <taxon>Tracheophyta</taxon>
        <taxon>Spermatophyta</taxon>
        <taxon>Magnoliopsida</taxon>
        <taxon>eudicotyledons</taxon>
        <taxon>Gunneridae</taxon>
        <taxon>Pentapetalae</taxon>
        <taxon>asterids</taxon>
        <taxon>lamiids</taxon>
        <taxon>Solanales</taxon>
        <taxon>Solanaceae</taxon>
        <taxon>Solanoideae</taxon>
        <taxon>Capsiceae</taxon>
        <taxon>Capsicum</taxon>
    </lineage>
</organism>